<dbReference type="SUPFAM" id="SSF52540">
    <property type="entry name" value="P-loop containing nucleoside triphosphate hydrolases"/>
    <property type="match status" value="1"/>
</dbReference>
<evidence type="ECO:0000256" key="3">
    <source>
        <dbReference type="ARBA" id="ARBA00022448"/>
    </source>
</evidence>
<keyword evidence="5" id="KW-1003">Cell membrane</keyword>
<dbReference type="PANTHER" id="PTHR42711">
    <property type="entry name" value="ABC TRANSPORTER ATP-BINDING PROTEIN"/>
    <property type="match status" value="1"/>
</dbReference>
<accession>A0A1T4W9A3</accession>
<evidence type="ECO:0000256" key="2">
    <source>
        <dbReference type="ARBA" id="ARBA00005417"/>
    </source>
</evidence>
<comment type="similarity">
    <text evidence="2">Belongs to the ABC transporter superfamily.</text>
</comment>
<dbReference type="InterPro" id="IPR003593">
    <property type="entry name" value="AAA+_ATPase"/>
</dbReference>
<protein>
    <submittedName>
        <fullName evidence="11">ABC-2 type transport system ATP-binding protein</fullName>
    </submittedName>
</protein>
<dbReference type="InterPro" id="IPR003439">
    <property type="entry name" value="ABC_transporter-like_ATP-bd"/>
</dbReference>
<name>A0A1T4W9A3_9GAMM</name>
<dbReference type="GO" id="GO:0005886">
    <property type="term" value="C:plasma membrane"/>
    <property type="evidence" value="ECO:0007669"/>
    <property type="project" value="UniProtKB-SubCell"/>
</dbReference>
<dbReference type="AlphaFoldDB" id="A0A1T4W9A3"/>
<dbReference type="RefSeq" id="WP_078921765.1">
    <property type="nucleotide sequence ID" value="NZ_FUYB01000004.1"/>
</dbReference>
<dbReference type="FunFam" id="3.40.50.300:FF:000589">
    <property type="entry name" value="ABC transporter, ATP-binding subunit"/>
    <property type="match status" value="1"/>
</dbReference>
<proteinExistence type="inferred from homology"/>
<dbReference type="OrthoDB" id="5560252at2"/>
<dbReference type="InterPro" id="IPR017871">
    <property type="entry name" value="ABC_transporter-like_CS"/>
</dbReference>
<evidence type="ECO:0000256" key="6">
    <source>
        <dbReference type="ARBA" id="ARBA00022741"/>
    </source>
</evidence>
<gene>
    <name evidence="11" type="ORF">SAMN02745130_01295</name>
</gene>
<comment type="subcellular location">
    <subcellularLocation>
        <location evidence="1">Cell membrane</location>
    </subcellularLocation>
</comment>
<keyword evidence="12" id="KW-1185">Reference proteome</keyword>
<evidence type="ECO:0000259" key="10">
    <source>
        <dbReference type="PROSITE" id="PS50893"/>
    </source>
</evidence>
<organism evidence="11 12">
    <name type="scientific">Thiothrix eikelboomii</name>
    <dbReference type="NCBI Taxonomy" id="92487"/>
    <lineage>
        <taxon>Bacteria</taxon>
        <taxon>Pseudomonadati</taxon>
        <taxon>Pseudomonadota</taxon>
        <taxon>Gammaproteobacteria</taxon>
        <taxon>Thiotrichales</taxon>
        <taxon>Thiotrichaceae</taxon>
        <taxon>Thiothrix</taxon>
    </lineage>
</organism>
<dbReference type="STRING" id="92487.SAMN02745130_01295"/>
<keyword evidence="6" id="KW-0547">Nucleotide-binding</keyword>
<dbReference type="CDD" id="cd03263">
    <property type="entry name" value="ABC_subfamily_A"/>
    <property type="match status" value="1"/>
</dbReference>
<dbReference type="PROSITE" id="PS50893">
    <property type="entry name" value="ABC_TRANSPORTER_2"/>
    <property type="match status" value="1"/>
</dbReference>
<dbReference type="InterPro" id="IPR050763">
    <property type="entry name" value="ABC_transporter_ATP-binding"/>
</dbReference>
<dbReference type="GO" id="GO:0005524">
    <property type="term" value="F:ATP binding"/>
    <property type="evidence" value="ECO:0007669"/>
    <property type="project" value="UniProtKB-KW"/>
</dbReference>
<keyword evidence="3" id="KW-0813">Transport</keyword>
<dbReference type="EMBL" id="FUYB01000004">
    <property type="protein sequence ID" value="SKA73860.1"/>
    <property type="molecule type" value="Genomic_DNA"/>
</dbReference>
<reference evidence="11 12" key="1">
    <citation type="submission" date="2017-02" db="EMBL/GenBank/DDBJ databases">
        <authorList>
            <person name="Peterson S.W."/>
        </authorList>
    </citation>
    <scope>NUCLEOTIDE SEQUENCE [LARGE SCALE GENOMIC DNA]</scope>
    <source>
        <strain evidence="11 12">ATCC 49788</strain>
    </source>
</reference>
<dbReference type="PROSITE" id="PS00211">
    <property type="entry name" value="ABC_TRANSPORTER_1"/>
    <property type="match status" value="1"/>
</dbReference>
<keyword evidence="7 11" id="KW-0067">ATP-binding</keyword>
<evidence type="ECO:0000256" key="5">
    <source>
        <dbReference type="ARBA" id="ARBA00022475"/>
    </source>
</evidence>
<evidence type="ECO:0000256" key="7">
    <source>
        <dbReference type="ARBA" id="ARBA00022840"/>
    </source>
</evidence>
<sequence length="298" mass="33408">MNIQTPILEVRHLHKHYPKIKAVDGIDFSVPTGICFGLLGPNGAGKTTTIEMMEGIIRPSSGEILYKGEPMGPRFKNEVGIQFQSTALQDFLTVREHLNFFSRLYPKNMSVDELIEICSLQAYLDRDARKLSGGQRQRMLLAIALVNDPEIVFLDEPTTGLDPQARLNFWELINRIKARNKTVLLTTHYMEEAYKLCEQIAIMDHGKIIAQGSPNQLLAEHFQDVIIELPASDFPVAAQTLPHRRLEKVTPMIEISTRDVNATLAELLQAGASLAGLQVRPRSLEDLFLELTGKGLRP</sequence>
<dbReference type="GO" id="GO:0016887">
    <property type="term" value="F:ATP hydrolysis activity"/>
    <property type="evidence" value="ECO:0007669"/>
    <property type="project" value="InterPro"/>
</dbReference>
<dbReference type="Proteomes" id="UP000190460">
    <property type="component" value="Unassembled WGS sequence"/>
</dbReference>
<dbReference type="SMART" id="SM00382">
    <property type="entry name" value="AAA"/>
    <property type="match status" value="1"/>
</dbReference>
<evidence type="ECO:0000256" key="9">
    <source>
        <dbReference type="ARBA" id="ARBA00023136"/>
    </source>
</evidence>
<dbReference type="PANTHER" id="PTHR42711:SF5">
    <property type="entry name" value="ABC TRANSPORTER ATP-BINDING PROTEIN NATA"/>
    <property type="match status" value="1"/>
</dbReference>
<evidence type="ECO:0000256" key="1">
    <source>
        <dbReference type="ARBA" id="ARBA00004236"/>
    </source>
</evidence>
<keyword evidence="4" id="KW-0536">Nodulation</keyword>
<dbReference type="Pfam" id="PF00005">
    <property type="entry name" value="ABC_tran"/>
    <property type="match status" value="1"/>
</dbReference>
<evidence type="ECO:0000313" key="12">
    <source>
        <dbReference type="Proteomes" id="UP000190460"/>
    </source>
</evidence>
<keyword evidence="8" id="KW-1278">Translocase</keyword>
<keyword evidence="9" id="KW-0472">Membrane</keyword>
<dbReference type="InterPro" id="IPR027417">
    <property type="entry name" value="P-loop_NTPase"/>
</dbReference>
<feature type="domain" description="ABC transporter" evidence="10">
    <location>
        <begin position="8"/>
        <end position="230"/>
    </location>
</feature>
<evidence type="ECO:0000256" key="8">
    <source>
        <dbReference type="ARBA" id="ARBA00022967"/>
    </source>
</evidence>
<evidence type="ECO:0000256" key="4">
    <source>
        <dbReference type="ARBA" id="ARBA00022458"/>
    </source>
</evidence>
<dbReference type="Gene3D" id="3.40.50.300">
    <property type="entry name" value="P-loop containing nucleotide triphosphate hydrolases"/>
    <property type="match status" value="1"/>
</dbReference>
<evidence type="ECO:0000313" key="11">
    <source>
        <dbReference type="EMBL" id="SKA73860.1"/>
    </source>
</evidence>